<dbReference type="OrthoDB" id="6723953at2759"/>
<evidence type="ECO:0000256" key="1">
    <source>
        <dbReference type="SAM" id="MobiDB-lite"/>
    </source>
</evidence>
<gene>
    <name evidence="2" type="ORF">GWI33_017484</name>
</gene>
<feature type="region of interest" description="Disordered" evidence="1">
    <location>
        <begin position="230"/>
        <end position="271"/>
    </location>
</feature>
<protein>
    <submittedName>
        <fullName evidence="2">Uncharacterized protein</fullName>
    </submittedName>
</protein>
<organism evidence="2 3">
    <name type="scientific">Rhynchophorus ferrugineus</name>
    <name type="common">Red palm weevil</name>
    <name type="synonym">Curculio ferrugineus</name>
    <dbReference type="NCBI Taxonomy" id="354439"/>
    <lineage>
        <taxon>Eukaryota</taxon>
        <taxon>Metazoa</taxon>
        <taxon>Ecdysozoa</taxon>
        <taxon>Arthropoda</taxon>
        <taxon>Hexapoda</taxon>
        <taxon>Insecta</taxon>
        <taxon>Pterygota</taxon>
        <taxon>Neoptera</taxon>
        <taxon>Endopterygota</taxon>
        <taxon>Coleoptera</taxon>
        <taxon>Polyphaga</taxon>
        <taxon>Cucujiformia</taxon>
        <taxon>Curculionidae</taxon>
        <taxon>Dryophthorinae</taxon>
        <taxon>Rhynchophorus</taxon>
    </lineage>
</organism>
<name>A0A834M2D9_RHYFE</name>
<evidence type="ECO:0000313" key="3">
    <source>
        <dbReference type="Proteomes" id="UP000625711"/>
    </source>
</evidence>
<comment type="caution">
    <text evidence="2">The sequence shown here is derived from an EMBL/GenBank/DDBJ whole genome shotgun (WGS) entry which is preliminary data.</text>
</comment>
<reference evidence="2" key="1">
    <citation type="submission" date="2020-08" db="EMBL/GenBank/DDBJ databases">
        <title>Genome sequencing and assembly of the red palm weevil Rhynchophorus ferrugineus.</title>
        <authorList>
            <person name="Dias G.B."/>
            <person name="Bergman C.M."/>
            <person name="Manee M."/>
        </authorList>
    </citation>
    <scope>NUCLEOTIDE SEQUENCE</scope>
    <source>
        <strain evidence="2">AA-2017</strain>
        <tissue evidence="2">Whole larva</tissue>
    </source>
</reference>
<proteinExistence type="predicted"/>
<sequence>MAEAQPKRVIIPSGTLDPNEHNVVEIPEGYEDSQLLIAKLQAKLSRPPRYYPPLTNPENKFERKIGDRVVARGLPPLSPLKEERRDYMSSFKEYGRGRKVYGESCEPSYFERDTTCASNNISGKFDYCPSSTPVPDRLEVPIPANFPSPRLSPIRLGRDLFAPEPSVYRSPATPLTVPPRPSSPSPRSPSSRSPSPSPPRYKSPNKMLQLPRIRISKDQSCSLGEASDMLSFNQSSKPSPRRLAPPRQPSPRGRSHVSSRRGASSEQSCSLENVSDMVSFDVSRGMRSSRTATPQSIKGLSKLGLSSANTTISDELSFSAVNESMHKLESMEVEELMMVQQKMKSFQDARRDLLVSILTLPEPECL</sequence>
<feature type="compositionally biased region" description="Polar residues" evidence="1">
    <location>
        <begin position="261"/>
        <end position="271"/>
    </location>
</feature>
<evidence type="ECO:0000313" key="2">
    <source>
        <dbReference type="EMBL" id="KAF7269486.1"/>
    </source>
</evidence>
<accession>A0A834M2D9</accession>
<dbReference type="AlphaFoldDB" id="A0A834M2D9"/>
<dbReference type="Proteomes" id="UP000625711">
    <property type="component" value="Unassembled WGS sequence"/>
</dbReference>
<feature type="region of interest" description="Disordered" evidence="1">
    <location>
        <begin position="165"/>
        <end position="213"/>
    </location>
</feature>
<feature type="region of interest" description="Disordered" evidence="1">
    <location>
        <begin position="1"/>
        <end position="20"/>
    </location>
</feature>
<feature type="compositionally biased region" description="Pro residues" evidence="1">
    <location>
        <begin position="176"/>
        <end position="187"/>
    </location>
</feature>
<dbReference type="EMBL" id="JAACXV010014223">
    <property type="protein sequence ID" value="KAF7269486.1"/>
    <property type="molecule type" value="Genomic_DNA"/>
</dbReference>
<keyword evidence="3" id="KW-1185">Reference proteome</keyword>